<sequence length="60" mass="7116">MYDLFKEDLVKHEAALDKYPHVKMTYNTLNLPRKMMMIQMCFQMGIGNLAEFKNSLNKMV</sequence>
<dbReference type="Gene3D" id="1.10.530.40">
    <property type="match status" value="1"/>
</dbReference>
<evidence type="ECO:0000313" key="3">
    <source>
        <dbReference type="EMBL" id="DAF95473.1"/>
    </source>
</evidence>
<dbReference type="EMBL" id="BK016109">
    <property type="protein sequence ID" value="DAF95473.1"/>
    <property type="molecule type" value="Genomic_DNA"/>
</dbReference>
<accession>A0A8S5ULT8</accession>
<proteinExistence type="predicted"/>
<organism evidence="3">
    <name type="scientific">Myoviridae sp. ctCo31</name>
    <dbReference type="NCBI Taxonomy" id="2825053"/>
    <lineage>
        <taxon>Viruses</taxon>
        <taxon>Duplodnaviria</taxon>
        <taxon>Heunggongvirae</taxon>
        <taxon>Uroviricota</taxon>
        <taxon>Caudoviricetes</taxon>
    </lineage>
</organism>
<dbReference type="GO" id="GO:0031640">
    <property type="term" value="P:killing of cells of another organism"/>
    <property type="evidence" value="ECO:0007669"/>
    <property type="project" value="UniProtKB-KW"/>
</dbReference>
<evidence type="ECO:0000256" key="2">
    <source>
        <dbReference type="ARBA" id="ARBA00022638"/>
    </source>
</evidence>
<keyword evidence="2" id="KW-0081">Bacteriolytic enzyme</keyword>
<evidence type="ECO:0000256" key="1">
    <source>
        <dbReference type="ARBA" id="ARBA00022529"/>
    </source>
</evidence>
<name>A0A8S5ULT8_9CAUD</name>
<dbReference type="InterPro" id="IPR023346">
    <property type="entry name" value="Lysozyme-like_dom_sf"/>
</dbReference>
<dbReference type="GO" id="GO:0042742">
    <property type="term" value="P:defense response to bacterium"/>
    <property type="evidence" value="ECO:0007669"/>
    <property type="project" value="UniProtKB-KW"/>
</dbReference>
<dbReference type="GO" id="GO:0003796">
    <property type="term" value="F:lysozyme activity"/>
    <property type="evidence" value="ECO:0007669"/>
    <property type="project" value="InterPro"/>
</dbReference>
<protein>
    <submittedName>
        <fullName evidence="3">Baseplate hub subunit and tail lysozyme</fullName>
    </submittedName>
</protein>
<reference evidence="3" key="1">
    <citation type="journal article" date="2021" name="Proc. Natl. Acad. Sci. U.S.A.">
        <title>A Catalog of Tens of Thousands of Viruses from Human Metagenomes Reveals Hidden Associations with Chronic Diseases.</title>
        <authorList>
            <person name="Tisza M.J."/>
            <person name="Buck C.B."/>
        </authorList>
    </citation>
    <scope>NUCLEOTIDE SEQUENCE</scope>
    <source>
        <strain evidence="3">CtCo31</strain>
    </source>
</reference>
<dbReference type="SUPFAM" id="SSF53955">
    <property type="entry name" value="Lysozyme-like"/>
    <property type="match status" value="1"/>
</dbReference>
<dbReference type="InterPro" id="IPR023347">
    <property type="entry name" value="Lysozyme_dom_sf"/>
</dbReference>
<keyword evidence="1" id="KW-0929">Antimicrobial</keyword>